<feature type="domain" description="Radical SAM core" evidence="18">
    <location>
        <begin position="29"/>
        <end position="271"/>
    </location>
</feature>
<dbReference type="NCBIfam" id="NF004884">
    <property type="entry name" value="PRK06245.1"/>
    <property type="match status" value="1"/>
</dbReference>
<dbReference type="SUPFAM" id="SSF102114">
    <property type="entry name" value="Radical SAM enzymes"/>
    <property type="match status" value="2"/>
</dbReference>
<keyword evidence="12" id="KW-0479">Metal-binding</keyword>
<dbReference type="NCBIfam" id="TIGR03550">
    <property type="entry name" value="F420_cofG"/>
    <property type="match status" value="1"/>
</dbReference>
<dbReference type="Pfam" id="PF04055">
    <property type="entry name" value="Radical_SAM"/>
    <property type="match status" value="2"/>
</dbReference>
<comment type="similarity">
    <text evidence="4">In the C-terminal section; belongs to the radical SAM superfamily. CofH family.</text>
</comment>
<dbReference type="EC" id="4.3.1.32" evidence="6"/>
<dbReference type="InterPro" id="IPR020050">
    <property type="entry name" value="FO_synthase_su2"/>
</dbReference>
<keyword evidence="10" id="KW-0808">Transferase</keyword>
<dbReference type="OrthoDB" id="9802027at2"/>
<evidence type="ECO:0000256" key="11">
    <source>
        <dbReference type="ARBA" id="ARBA00022691"/>
    </source>
</evidence>
<evidence type="ECO:0000256" key="7">
    <source>
        <dbReference type="ARBA" id="ARBA00012289"/>
    </source>
</evidence>
<evidence type="ECO:0000256" key="14">
    <source>
        <dbReference type="ARBA" id="ARBA00023014"/>
    </source>
</evidence>
<comment type="catalytic activity">
    <reaction evidence="16">
        <text>5-amino-6-(D-ribitylamino)uracil + L-tyrosine + S-adenosyl-L-methionine = 5-amino-5-(4-hydroxybenzyl)-6-(D-ribitylimino)-5,6-dihydrouracil + 2-iminoacetate + 5'-deoxyadenosine + L-methionine + H(+)</text>
        <dbReference type="Rhea" id="RHEA:55200"/>
        <dbReference type="ChEBI" id="CHEBI:15378"/>
        <dbReference type="ChEBI" id="CHEBI:15934"/>
        <dbReference type="ChEBI" id="CHEBI:17319"/>
        <dbReference type="ChEBI" id="CHEBI:57844"/>
        <dbReference type="ChEBI" id="CHEBI:58315"/>
        <dbReference type="ChEBI" id="CHEBI:59789"/>
        <dbReference type="ChEBI" id="CHEBI:77846"/>
        <dbReference type="ChEBI" id="CHEBI:85936"/>
        <dbReference type="EC" id="2.5.1.147"/>
    </reaction>
</comment>
<evidence type="ECO:0000313" key="19">
    <source>
        <dbReference type="EMBL" id="ACU53845.1"/>
    </source>
</evidence>
<dbReference type="HOGENOM" id="CLU_010522_0_0_11"/>
<dbReference type="SFLD" id="SFLDF00294">
    <property type="entry name" value="7_8-didemethyl-8-hydroxy-5-dea"/>
    <property type="match status" value="1"/>
</dbReference>
<dbReference type="SFLD" id="SFLDG01389">
    <property type="entry name" value="menaquinone_synthsis_involved"/>
    <property type="match status" value="1"/>
</dbReference>
<keyword evidence="20" id="KW-1185">Reference proteome</keyword>
<dbReference type="Pfam" id="PF19288">
    <property type="entry name" value="CofH_C"/>
    <property type="match status" value="1"/>
</dbReference>
<dbReference type="PANTHER" id="PTHR43076">
    <property type="entry name" value="FO SYNTHASE (COFH)"/>
    <property type="match status" value="1"/>
</dbReference>
<organism evidence="19 20">
    <name type="scientific">Acidimicrobium ferrooxidans (strain DSM 10331 / JCM 15462 / NBRC 103882 / ICP)</name>
    <dbReference type="NCBI Taxonomy" id="525909"/>
    <lineage>
        <taxon>Bacteria</taxon>
        <taxon>Bacillati</taxon>
        <taxon>Actinomycetota</taxon>
        <taxon>Acidimicrobiia</taxon>
        <taxon>Acidimicrobiales</taxon>
        <taxon>Acidimicrobiaceae</taxon>
        <taxon>Acidimicrobium</taxon>
    </lineage>
</organism>
<dbReference type="GO" id="GO:0051539">
    <property type="term" value="F:4 iron, 4 sulfur cluster binding"/>
    <property type="evidence" value="ECO:0007669"/>
    <property type="project" value="UniProtKB-KW"/>
</dbReference>
<dbReference type="InterPro" id="IPR013785">
    <property type="entry name" value="Aldolase_TIM"/>
</dbReference>
<comment type="similarity">
    <text evidence="5">In the N-terminal section; belongs to the radical SAM superfamily. CofG family.</text>
</comment>
<dbReference type="SFLD" id="SFLDF00343">
    <property type="entry name" value="aminofutalosine_synthase_(mqnE"/>
    <property type="match status" value="1"/>
</dbReference>
<dbReference type="eggNOG" id="COG1060">
    <property type="taxonomic scope" value="Bacteria"/>
</dbReference>
<evidence type="ECO:0000256" key="1">
    <source>
        <dbReference type="ARBA" id="ARBA00001966"/>
    </source>
</evidence>
<dbReference type="SMART" id="SM00729">
    <property type="entry name" value="Elp3"/>
    <property type="match status" value="1"/>
</dbReference>
<accession>C7LYN7</accession>
<evidence type="ECO:0000256" key="12">
    <source>
        <dbReference type="ARBA" id="ARBA00022723"/>
    </source>
</evidence>
<dbReference type="CDD" id="cd01335">
    <property type="entry name" value="Radical_SAM"/>
    <property type="match status" value="2"/>
</dbReference>
<dbReference type="Proteomes" id="UP000000771">
    <property type="component" value="Chromosome"/>
</dbReference>
<dbReference type="SFLD" id="SFLDS00029">
    <property type="entry name" value="Radical_SAM"/>
    <property type="match status" value="2"/>
</dbReference>
<keyword evidence="13" id="KW-0408">Iron</keyword>
<feature type="domain" description="Radical SAM core" evidence="18">
    <location>
        <begin position="433"/>
        <end position="667"/>
    </location>
</feature>
<evidence type="ECO:0000256" key="17">
    <source>
        <dbReference type="ARBA" id="ARBA00048974"/>
    </source>
</evidence>
<dbReference type="PROSITE" id="PS51918">
    <property type="entry name" value="RADICAL_SAM"/>
    <property type="match status" value="2"/>
</dbReference>
<dbReference type="InterPro" id="IPR034405">
    <property type="entry name" value="F420"/>
</dbReference>
<dbReference type="NCBIfam" id="TIGR00423">
    <property type="entry name" value="CofH family radical SAM protein"/>
    <property type="match status" value="1"/>
</dbReference>
<dbReference type="InterPro" id="IPR045567">
    <property type="entry name" value="CofH/MnqC-like_C"/>
</dbReference>
<keyword evidence="11" id="KW-0949">S-adenosyl-L-methionine</keyword>
<keyword evidence="9" id="KW-0004">4Fe-4S</keyword>
<reference evidence="19" key="1">
    <citation type="journal article" date="2009" name="Stand. Genomic Sci.">
        <title>Complete genome sequence of Acidimicrobium ferrooxidans type strain (ICP).</title>
        <authorList>
            <person name="Clum A."/>
            <person name="Nolan M."/>
            <person name="Lang E."/>
            <person name="Glavina Del Rio T."/>
            <person name="Tice H."/>
            <person name="Copeland A."/>
            <person name="Cheng J.F."/>
            <person name="Lucas S."/>
            <person name="Chen F."/>
            <person name="Bruce D."/>
            <person name="Goodwin L."/>
            <person name="Pitluck S."/>
            <person name="Ivanova N."/>
            <person name="Mavrommatis K."/>
            <person name="Mikhailova N."/>
            <person name="Pati A."/>
            <person name="Chen A."/>
            <person name="Palaniappan K."/>
            <person name="Goker M."/>
            <person name="Spring S."/>
            <person name="Land M."/>
            <person name="Hauser L."/>
            <person name="Chang Y.J."/>
            <person name="Jeffries C.C."/>
            <person name="Chain P."/>
            <person name="Bristow J."/>
            <person name="Eisen J.A."/>
            <person name="Markowitz V."/>
            <person name="Hugenholtz P."/>
            <person name="Kyrpides N.C."/>
            <person name="Klenk H.P."/>
            <person name="Lapidus A."/>
        </authorList>
    </citation>
    <scope>NUCLEOTIDE SEQUENCE [LARGE SCALE GENOMIC DNA]</scope>
    <source>
        <strain evidence="19">DSM 10331</strain>
    </source>
</reference>
<comment type="function">
    <text evidence="2">Catalyzes the radical-mediated synthesis of 7,8-didemethyl-8-hydroxy-5-deazariboflavin (FO) from 5-amino-6-(D-ribitylamino)uracil and L-tyrosine.</text>
</comment>
<comment type="cofactor">
    <cofactor evidence="1">
        <name>[4Fe-4S] cluster</name>
        <dbReference type="ChEBI" id="CHEBI:49883"/>
    </cofactor>
</comment>
<evidence type="ECO:0000256" key="2">
    <source>
        <dbReference type="ARBA" id="ARBA00003692"/>
    </source>
</evidence>
<evidence type="ECO:0000256" key="9">
    <source>
        <dbReference type="ARBA" id="ARBA00022485"/>
    </source>
</evidence>
<evidence type="ECO:0000259" key="18">
    <source>
        <dbReference type="PROSITE" id="PS51918"/>
    </source>
</evidence>
<evidence type="ECO:0000256" key="8">
    <source>
        <dbReference type="ARBA" id="ARBA00022220"/>
    </source>
</evidence>
<dbReference type="KEGG" id="afo:Afer_0900"/>
<dbReference type="InterPro" id="IPR006638">
    <property type="entry name" value="Elp3/MiaA/NifB-like_rSAM"/>
</dbReference>
<evidence type="ECO:0000256" key="15">
    <source>
        <dbReference type="ARBA" id="ARBA00023239"/>
    </source>
</evidence>
<dbReference type="NCBIfam" id="TIGR03551">
    <property type="entry name" value="F420_cofH"/>
    <property type="match status" value="1"/>
</dbReference>
<evidence type="ECO:0000256" key="10">
    <source>
        <dbReference type="ARBA" id="ARBA00022679"/>
    </source>
</evidence>
<dbReference type="GO" id="GO:0044689">
    <property type="term" value="F:7,8-didemethyl-8-hydroxy-5-deazariboflavin synthase activity"/>
    <property type="evidence" value="ECO:0007669"/>
    <property type="project" value="UniProtKB-EC"/>
</dbReference>
<dbReference type="InterPro" id="IPR019940">
    <property type="entry name" value="CofH_family"/>
</dbReference>
<dbReference type="GO" id="GO:0046872">
    <property type="term" value="F:metal ion binding"/>
    <property type="evidence" value="ECO:0007669"/>
    <property type="project" value="UniProtKB-KW"/>
</dbReference>
<dbReference type="SFLD" id="SFLDG01388">
    <property type="entry name" value="7_8-didemethyl-8-hydroxy-5-dea"/>
    <property type="match status" value="2"/>
</dbReference>
<dbReference type="RefSeq" id="WP_015798334.1">
    <property type="nucleotide sequence ID" value="NC_013124.1"/>
</dbReference>
<dbReference type="PANTHER" id="PTHR43076:SF1">
    <property type="entry name" value="LIPOYL SYNTHASE 2"/>
    <property type="match status" value="1"/>
</dbReference>
<dbReference type="InterPro" id="IPR007197">
    <property type="entry name" value="rSAM"/>
</dbReference>
<dbReference type="AlphaFoldDB" id="C7LYN7"/>
<keyword evidence="15" id="KW-0456">Lyase</keyword>
<dbReference type="EMBL" id="CP001631">
    <property type="protein sequence ID" value="ACU53845.1"/>
    <property type="molecule type" value="Genomic_DNA"/>
</dbReference>
<sequence>MTKALLEWSTNRLLAEAARRRDRTFGPRITYSPKVFIPLTRLCRDRCDYCTFATVPARLGSAFLSLDEVRALARKGAAVGAAEALFTLGERPELRWSSARDALRSLGAATTLDYLRTAADVAIAEGLLPHLNPGTLTPEEVASLRPHAVSMGTMLESIRPDLPVHRNAPDKDPDLRLATVRAMALQHVPTTSGILVGIGDSEADRLRALEALAAIAEETGFLQEVIVQNFLPKPGTRLRHAPPADHEAHLRTIALARLVLPPTVHVQAPPNLSDDIEGLLSAGIDDLGGISRVTPDHVNPERPWPEIELLERRLAEAGRDLVPRLALYPEYARRDDAVDDALRPAVRASMDRDGFAREHQWFSGRPGPLPPRVVTVSRRAPAGWFDELEAASRSGEGPSLELLEHALSARGTDAQAVIDLADALRRETNGDVVTFVQNRNINYTNQCTFGCGFCAFSRGPRSLALRGAPYLLSMEQILAKVAEAAARGATEVCLQGGIHPRFDGGTYLDIAEAIHERFPAMHIHAFSALEVFEGSRRLGWPLDRYLSELAARGVRSLPGTAAEILDDEVRAVICPEKLTTDQWLEVHETAHAVGLRSNVTIMFGTVETTTHTARHLMRTRALGTRTRGFTEFVPLPFVHMGAPIFLAGRARRGPTLREAVLLHAVGRIAYHGVIDNVQASWVKMGPAGAVLLLDAGANDLGGTLMEESISHAAGAAHASELTVAELGAIAAQRGRHLVQRTTFYEHLMDVTIASTHS</sequence>
<keyword evidence="14" id="KW-0411">Iron-sulfur</keyword>
<dbReference type="STRING" id="525909.Afer_0900"/>
<dbReference type="InterPro" id="IPR019939">
    <property type="entry name" value="CofG_family"/>
</dbReference>
<evidence type="ECO:0000256" key="16">
    <source>
        <dbReference type="ARBA" id="ARBA00048468"/>
    </source>
</evidence>
<protein>
    <recommendedName>
        <fullName evidence="8">FO synthase</fullName>
        <ecNumber evidence="7">2.5.1.147</ecNumber>
        <ecNumber evidence="6">4.3.1.32</ecNumber>
    </recommendedName>
</protein>
<evidence type="ECO:0000256" key="5">
    <source>
        <dbReference type="ARBA" id="ARBA00010826"/>
    </source>
</evidence>
<reference evidence="19" key="2">
    <citation type="submission" date="2009-05" db="EMBL/GenBank/DDBJ databases">
        <title>The complete genome of Acidimicrobium ferrooxidans DSM 10331.</title>
        <authorList>
            <consortium name="US DOE Joint Genome Institute (JGI-PGF)"/>
            <person name="Lucas S."/>
            <person name="Copeland A."/>
            <person name="Lapidus A."/>
            <person name="Glavina del Rio T."/>
            <person name="Dalin E."/>
            <person name="Tice H."/>
            <person name="Bruce D."/>
            <person name="Goodwin L."/>
            <person name="Pitluck S."/>
            <person name="Kyrpides N."/>
            <person name="Mavromatis K."/>
            <person name="Mikhailova N."/>
            <person name="Clum A."/>
            <person name="Larimer F."/>
            <person name="Land M."/>
            <person name="Hauser L."/>
            <person name="Markowitz V."/>
            <person name="Cheng J.-F."/>
            <person name="Hugenholtz P."/>
            <person name="Woyke T."/>
            <person name="Wu D."/>
            <person name="Lang E."/>
            <person name="Spring S."/>
            <person name="Klenk H.-P."/>
            <person name="Eisen J.A."/>
        </authorList>
    </citation>
    <scope>NUCLEOTIDE SEQUENCE</scope>
    <source>
        <strain>DSM 10331</strain>
    </source>
</reference>
<gene>
    <name evidence="19" type="ordered locus">Afer_0900</name>
</gene>
<name>C7LYN7_ACIFD</name>
<evidence type="ECO:0000256" key="4">
    <source>
        <dbReference type="ARBA" id="ARBA00010051"/>
    </source>
</evidence>
<dbReference type="Gene3D" id="3.20.20.70">
    <property type="entry name" value="Aldolase class I"/>
    <property type="match status" value="2"/>
</dbReference>
<comment type="catalytic activity">
    <reaction evidence="17">
        <text>5-amino-5-(4-hydroxybenzyl)-6-(D-ribitylimino)-5,6-dihydrouracil + S-adenosyl-L-methionine = 7,8-didemethyl-8-hydroxy-5-deazariboflavin + 5'-deoxyadenosine + L-methionine + NH4(+) + H(+)</text>
        <dbReference type="Rhea" id="RHEA:55204"/>
        <dbReference type="ChEBI" id="CHEBI:15378"/>
        <dbReference type="ChEBI" id="CHEBI:17319"/>
        <dbReference type="ChEBI" id="CHEBI:28938"/>
        <dbReference type="ChEBI" id="CHEBI:57844"/>
        <dbReference type="ChEBI" id="CHEBI:59789"/>
        <dbReference type="ChEBI" id="CHEBI:59904"/>
        <dbReference type="ChEBI" id="CHEBI:85936"/>
        <dbReference type="EC" id="4.3.1.32"/>
    </reaction>
</comment>
<dbReference type="InterPro" id="IPR058240">
    <property type="entry name" value="rSAM_sf"/>
</dbReference>
<proteinExistence type="inferred from homology"/>
<dbReference type="HAMAP" id="MF_01611">
    <property type="entry name" value="FO_synth_sub1"/>
    <property type="match status" value="1"/>
</dbReference>
<evidence type="ECO:0000256" key="6">
    <source>
        <dbReference type="ARBA" id="ARBA00012126"/>
    </source>
</evidence>
<evidence type="ECO:0000313" key="20">
    <source>
        <dbReference type="Proteomes" id="UP000000771"/>
    </source>
</evidence>
<evidence type="ECO:0000256" key="13">
    <source>
        <dbReference type="ARBA" id="ARBA00023004"/>
    </source>
</evidence>
<dbReference type="UniPathway" id="UPA00072"/>
<dbReference type="SFLD" id="SFLDG01064">
    <property type="entry name" value="F420__menaquinone_cofactor_bio"/>
    <property type="match status" value="2"/>
</dbReference>
<dbReference type="GO" id="GO:0141093">
    <property type="term" value="F:5-amino-6-(D-ribitylamino)uracil--L-tyrosine 4-hydroxyphenyl transferase activity"/>
    <property type="evidence" value="ECO:0007669"/>
    <property type="project" value="UniProtKB-EC"/>
</dbReference>
<dbReference type="EC" id="2.5.1.147" evidence="7"/>
<comment type="pathway">
    <text evidence="3">Cofactor biosynthesis; coenzyme F0 biosynthesis.</text>
</comment>
<evidence type="ECO:0000256" key="3">
    <source>
        <dbReference type="ARBA" id="ARBA00004712"/>
    </source>
</evidence>